<keyword evidence="5 9" id="KW-0064">Aspartyl protease</keyword>
<organism evidence="11 12">
    <name type="scientific">Schleiferia thermophila</name>
    <dbReference type="NCBI Taxonomy" id="884107"/>
    <lineage>
        <taxon>Bacteria</taxon>
        <taxon>Pseudomonadati</taxon>
        <taxon>Bacteroidota</taxon>
        <taxon>Flavobacteriia</taxon>
        <taxon>Flavobacteriales</taxon>
        <taxon>Schleiferiaceae</taxon>
        <taxon>Schleiferia</taxon>
    </lineage>
</organism>
<feature type="transmembrane region" description="Helical" evidence="9">
    <location>
        <begin position="166"/>
        <end position="189"/>
    </location>
</feature>
<dbReference type="PRINTS" id="PR00781">
    <property type="entry name" value="LIPOSIGPTASE"/>
</dbReference>
<comment type="subcellular location">
    <subcellularLocation>
        <location evidence="9">Cell membrane</location>
        <topology evidence="9">Multi-pass membrane protein</topology>
    </subcellularLocation>
</comment>
<dbReference type="HAMAP" id="MF_00161">
    <property type="entry name" value="LspA"/>
    <property type="match status" value="1"/>
</dbReference>
<feature type="active site" evidence="9">
    <location>
        <position position="176"/>
    </location>
</feature>
<dbReference type="PANTHER" id="PTHR33695">
    <property type="entry name" value="LIPOPROTEIN SIGNAL PEPTIDASE"/>
    <property type="match status" value="1"/>
</dbReference>
<comment type="caution">
    <text evidence="11">The sequence shown here is derived from an EMBL/GenBank/DDBJ whole genome shotgun (WGS) entry which is preliminary data.</text>
</comment>
<dbReference type="EC" id="3.4.23.36" evidence="9"/>
<dbReference type="GO" id="GO:0004190">
    <property type="term" value="F:aspartic-type endopeptidase activity"/>
    <property type="evidence" value="ECO:0007669"/>
    <property type="project" value="UniProtKB-UniRule"/>
</dbReference>
<name>A0A368ZZ82_9FLAO</name>
<evidence type="ECO:0000256" key="1">
    <source>
        <dbReference type="ARBA" id="ARBA00006139"/>
    </source>
</evidence>
<keyword evidence="12" id="KW-1185">Reference proteome</keyword>
<evidence type="ECO:0000256" key="5">
    <source>
        <dbReference type="ARBA" id="ARBA00022750"/>
    </source>
</evidence>
<evidence type="ECO:0000313" key="11">
    <source>
        <dbReference type="EMBL" id="RCX02330.1"/>
    </source>
</evidence>
<dbReference type="AlphaFoldDB" id="A0A368ZZ82"/>
<evidence type="ECO:0000256" key="9">
    <source>
        <dbReference type="HAMAP-Rule" id="MF_00161"/>
    </source>
</evidence>
<protein>
    <recommendedName>
        <fullName evidence="9">Lipoprotein signal peptidase</fullName>
        <ecNumber evidence="9">3.4.23.36</ecNumber>
    </recommendedName>
    <alternativeName>
        <fullName evidence="9">Prolipoprotein signal peptidase</fullName>
    </alternativeName>
    <alternativeName>
        <fullName evidence="9">Signal peptidase II</fullName>
        <shortName evidence="9">SPase II</shortName>
    </alternativeName>
</protein>
<evidence type="ECO:0000256" key="8">
    <source>
        <dbReference type="ARBA" id="ARBA00023136"/>
    </source>
</evidence>
<reference evidence="11 12" key="1">
    <citation type="submission" date="2018-07" db="EMBL/GenBank/DDBJ databases">
        <title>Genomic Encyclopedia of Type Strains, Phase IV (KMG-IV): sequencing the most valuable type-strain genomes for metagenomic binning, comparative biology and taxonomic classification.</title>
        <authorList>
            <person name="Goeker M."/>
        </authorList>
    </citation>
    <scope>NUCLEOTIDE SEQUENCE [LARGE SCALE GENOMIC DNA]</scope>
    <source>
        <strain evidence="11 12">DSM 21410</strain>
    </source>
</reference>
<evidence type="ECO:0000256" key="7">
    <source>
        <dbReference type="ARBA" id="ARBA00022989"/>
    </source>
</evidence>
<comment type="caution">
    <text evidence="9">Lacks conserved residue(s) required for the propagation of feature annotation.</text>
</comment>
<evidence type="ECO:0000256" key="10">
    <source>
        <dbReference type="RuleBase" id="RU004181"/>
    </source>
</evidence>
<evidence type="ECO:0000256" key="2">
    <source>
        <dbReference type="ARBA" id="ARBA00022475"/>
    </source>
</evidence>
<keyword evidence="4 9" id="KW-0812">Transmembrane</keyword>
<keyword evidence="7 9" id="KW-1133">Transmembrane helix</keyword>
<dbReference type="InterPro" id="IPR001872">
    <property type="entry name" value="Peptidase_A8"/>
</dbReference>
<proteinExistence type="inferred from homology"/>
<evidence type="ECO:0000256" key="6">
    <source>
        <dbReference type="ARBA" id="ARBA00022801"/>
    </source>
</evidence>
<dbReference type="RefSeq" id="WP_037358928.1">
    <property type="nucleotide sequence ID" value="NZ_BHZF01000005.1"/>
</dbReference>
<feature type="transmembrane region" description="Helical" evidence="9">
    <location>
        <begin position="86"/>
        <end position="106"/>
    </location>
</feature>
<dbReference type="Proteomes" id="UP000253517">
    <property type="component" value="Unassembled WGS sequence"/>
</dbReference>
<dbReference type="EMBL" id="QPJS01000004">
    <property type="protein sequence ID" value="RCX02330.1"/>
    <property type="molecule type" value="Genomic_DNA"/>
</dbReference>
<comment type="catalytic activity">
    <reaction evidence="9">
        <text>Release of signal peptides from bacterial membrane prolipoproteins. Hydrolyzes -Xaa-Yaa-Zaa-|-(S,diacylglyceryl)Cys-, in which Xaa is hydrophobic (preferably Leu), and Yaa (Ala or Ser) and Zaa (Gly or Ala) have small, neutral side chains.</text>
        <dbReference type="EC" id="3.4.23.36"/>
    </reaction>
</comment>
<comment type="pathway">
    <text evidence="9">Protein modification; lipoprotein biosynthesis (signal peptide cleavage).</text>
</comment>
<keyword evidence="2 9" id="KW-1003">Cell membrane</keyword>
<keyword evidence="3 9" id="KW-0645">Protease</keyword>
<keyword evidence="6 9" id="KW-0378">Hydrolase</keyword>
<evidence type="ECO:0000313" key="12">
    <source>
        <dbReference type="Proteomes" id="UP000253517"/>
    </source>
</evidence>
<dbReference type="UniPathway" id="UPA00665"/>
<evidence type="ECO:0000256" key="4">
    <source>
        <dbReference type="ARBA" id="ARBA00022692"/>
    </source>
</evidence>
<evidence type="ECO:0000256" key="3">
    <source>
        <dbReference type="ARBA" id="ARBA00022670"/>
    </source>
</evidence>
<dbReference type="GO" id="GO:0005886">
    <property type="term" value="C:plasma membrane"/>
    <property type="evidence" value="ECO:0007669"/>
    <property type="project" value="UniProtKB-SubCell"/>
</dbReference>
<dbReference type="NCBIfam" id="NF011369">
    <property type="entry name" value="PRK14788.1"/>
    <property type="match status" value="1"/>
</dbReference>
<comment type="similarity">
    <text evidence="1 9 10">Belongs to the peptidase A8 family.</text>
</comment>
<dbReference type="PANTHER" id="PTHR33695:SF1">
    <property type="entry name" value="LIPOPROTEIN SIGNAL PEPTIDASE"/>
    <property type="match status" value="1"/>
</dbReference>
<sequence length="204" mass="23076">MRQNLLIVALILLADQALKIWVKLTMMLGQEHRITDWFILHFTENPGMAFGLEWGGDVGKYLLTIFRIAASVWIFTWLVKLNRNHVPAVAQISVALVLAGAVGNLIDSLFYGLLFDHSYHQVATLFPKGGGYAGFMLGHVVDMFYFPLIHTTLPDWIPFWGGKEFLFFQPIFNIADASITVGVGLMIVYQRYLFEKNAQQHSVA</sequence>
<feature type="transmembrane region" description="Helical" evidence="9">
    <location>
        <begin position="61"/>
        <end position="79"/>
    </location>
</feature>
<feature type="active site" evidence="9">
    <location>
        <position position="142"/>
    </location>
</feature>
<dbReference type="GO" id="GO:0006508">
    <property type="term" value="P:proteolysis"/>
    <property type="evidence" value="ECO:0007669"/>
    <property type="project" value="UniProtKB-KW"/>
</dbReference>
<dbReference type="Pfam" id="PF01252">
    <property type="entry name" value="Peptidase_A8"/>
    <property type="match status" value="1"/>
</dbReference>
<gene>
    <name evidence="9" type="primary">lspA</name>
    <name evidence="11" type="ORF">DES35_10490</name>
</gene>
<keyword evidence="8 9" id="KW-0472">Membrane</keyword>
<comment type="function">
    <text evidence="9">This protein specifically catalyzes the removal of signal peptides from prolipoproteins.</text>
</comment>
<accession>A0A368ZZ82</accession>